<proteinExistence type="predicted"/>
<organism evidence="1 2">
    <name type="scientific">Sulfurovum zhangzhouensis</name>
    <dbReference type="NCBI Taxonomy" id="3019067"/>
    <lineage>
        <taxon>Bacteria</taxon>
        <taxon>Pseudomonadati</taxon>
        <taxon>Campylobacterota</taxon>
        <taxon>Epsilonproteobacteria</taxon>
        <taxon>Campylobacterales</taxon>
        <taxon>Sulfurovaceae</taxon>
        <taxon>Sulfurovum</taxon>
    </lineage>
</organism>
<dbReference type="Proteomes" id="UP001169069">
    <property type="component" value="Unassembled WGS sequence"/>
</dbReference>
<reference evidence="1" key="1">
    <citation type="submission" date="2023-01" db="EMBL/GenBank/DDBJ databases">
        <title>Sulfurovum sp. zt1-1 genome assembly.</title>
        <authorList>
            <person name="Wang J."/>
        </authorList>
    </citation>
    <scope>NUCLEOTIDE SEQUENCE</scope>
    <source>
        <strain evidence="1">Zt1-1</strain>
    </source>
</reference>
<protein>
    <submittedName>
        <fullName evidence="1">Uncharacterized protein</fullName>
    </submittedName>
</protein>
<sequence>MIYKRPRIILHQRYYNHRAKRIEILKDVNGPHMITDHGKVHQDYFNEFYEMIGISDAE</sequence>
<evidence type="ECO:0000313" key="1">
    <source>
        <dbReference type="EMBL" id="MDM5272112.1"/>
    </source>
</evidence>
<keyword evidence="2" id="KW-1185">Reference proteome</keyword>
<dbReference type="RefSeq" id="WP_289413861.1">
    <property type="nucleotide sequence ID" value="NZ_JAQIBD010000002.1"/>
</dbReference>
<evidence type="ECO:0000313" key="2">
    <source>
        <dbReference type="Proteomes" id="UP001169069"/>
    </source>
</evidence>
<comment type="caution">
    <text evidence="1">The sequence shown here is derived from an EMBL/GenBank/DDBJ whole genome shotgun (WGS) entry which is preliminary data.</text>
</comment>
<accession>A0ABT7QZ47</accession>
<dbReference type="EMBL" id="JAQIBD010000002">
    <property type="protein sequence ID" value="MDM5272112.1"/>
    <property type="molecule type" value="Genomic_DNA"/>
</dbReference>
<name>A0ABT7QZ47_9BACT</name>
<gene>
    <name evidence="1" type="ORF">PGH07_07960</name>
</gene>